<keyword evidence="2" id="KW-1185">Reference proteome</keyword>
<organism evidence="1 2">
    <name type="scientific">Dictyobacter halimunensis</name>
    <dbReference type="NCBI Taxonomy" id="3026934"/>
    <lineage>
        <taxon>Bacteria</taxon>
        <taxon>Bacillati</taxon>
        <taxon>Chloroflexota</taxon>
        <taxon>Ktedonobacteria</taxon>
        <taxon>Ktedonobacterales</taxon>
        <taxon>Dictyobacteraceae</taxon>
        <taxon>Dictyobacter</taxon>
    </lineage>
</organism>
<dbReference type="Proteomes" id="UP001344906">
    <property type="component" value="Unassembled WGS sequence"/>
</dbReference>
<comment type="caution">
    <text evidence="1">The sequence shown here is derived from an EMBL/GenBank/DDBJ whole genome shotgun (WGS) entry which is preliminary data.</text>
</comment>
<proteinExistence type="predicted"/>
<accession>A0ABQ6G2G8</accession>
<evidence type="ECO:0008006" key="3">
    <source>
        <dbReference type="Google" id="ProtNLM"/>
    </source>
</evidence>
<dbReference type="EMBL" id="BSRI01000002">
    <property type="protein sequence ID" value="GLV60729.1"/>
    <property type="molecule type" value="Genomic_DNA"/>
</dbReference>
<name>A0ABQ6G2G8_9CHLR</name>
<reference evidence="1 2" key="1">
    <citation type="submission" date="2023-02" db="EMBL/GenBank/DDBJ databases">
        <title>Dictyobacter halimunensis sp. nov., a new member of the class Ktedonobacteria from forest soil in a geothermal area.</title>
        <authorList>
            <person name="Rachmania M.K."/>
            <person name="Ningsih F."/>
            <person name="Sakai Y."/>
            <person name="Yabe S."/>
            <person name="Yokota A."/>
            <person name="Sjamsuridzal W."/>
        </authorList>
    </citation>
    <scope>NUCLEOTIDE SEQUENCE [LARGE SCALE GENOMIC DNA]</scope>
    <source>
        <strain evidence="1 2">S3.2.2.5</strain>
    </source>
</reference>
<evidence type="ECO:0000313" key="1">
    <source>
        <dbReference type="EMBL" id="GLV60729.1"/>
    </source>
</evidence>
<protein>
    <recommendedName>
        <fullName evidence="3">Secreted protein</fullName>
    </recommendedName>
</protein>
<sequence>MHRMQPFLVALKMLFFLGSKEAGASPARTLVIFLVACAKVESIGRKGRTYGGDTPTYQE</sequence>
<gene>
    <name evidence="1" type="ORF">KDH_75480</name>
</gene>
<evidence type="ECO:0000313" key="2">
    <source>
        <dbReference type="Proteomes" id="UP001344906"/>
    </source>
</evidence>